<comment type="caution">
    <text evidence="6">The sequence shown here is derived from an EMBL/GenBank/DDBJ whole genome shotgun (WGS) entry which is preliminary data.</text>
</comment>
<evidence type="ECO:0000256" key="1">
    <source>
        <dbReference type="ARBA" id="ARBA00022598"/>
    </source>
</evidence>
<dbReference type="PANTHER" id="PTHR43585:SF2">
    <property type="entry name" value="ATP-GRASP ENZYME FSQD"/>
    <property type="match status" value="1"/>
</dbReference>
<proteinExistence type="predicted"/>
<dbReference type="Proteomes" id="UP000621266">
    <property type="component" value="Unassembled WGS sequence"/>
</dbReference>
<dbReference type="PANTHER" id="PTHR43585">
    <property type="entry name" value="FUMIPYRROLE BIOSYNTHESIS PROTEIN C"/>
    <property type="match status" value="1"/>
</dbReference>
<gene>
    <name evidence="6" type="ORF">GCU69_15345</name>
</gene>
<name>A0ABQ7FKB0_9ACTN</name>
<evidence type="ECO:0000259" key="5">
    <source>
        <dbReference type="PROSITE" id="PS50975"/>
    </source>
</evidence>
<dbReference type="InterPro" id="IPR040570">
    <property type="entry name" value="LAL_C2"/>
</dbReference>
<dbReference type="Pfam" id="PF13535">
    <property type="entry name" value="ATP-grasp_4"/>
    <property type="match status" value="1"/>
</dbReference>
<evidence type="ECO:0000313" key="7">
    <source>
        <dbReference type="Proteomes" id="UP000621266"/>
    </source>
</evidence>
<keyword evidence="7" id="KW-1185">Reference proteome</keyword>
<reference evidence="6 7" key="1">
    <citation type="submission" date="2019-10" db="EMBL/GenBank/DDBJ databases">
        <title>Streptomyces tenebrisbrunneis sp.nov., an endogenous actinomycete isolated from of Lycium ruthenicum.</title>
        <authorList>
            <person name="Ma L."/>
        </authorList>
    </citation>
    <scope>NUCLEOTIDE SEQUENCE [LARGE SCALE GENOMIC DNA]</scope>
    <source>
        <strain evidence="6 7">TRM 66187</strain>
    </source>
</reference>
<dbReference type="InterPro" id="IPR011761">
    <property type="entry name" value="ATP-grasp"/>
</dbReference>
<dbReference type="EMBL" id="WHPN01000283">
    <property type="protein sequence ID" value="KAF4408216.1"/>
    <property type="molecule type" value="Genomic_DNA"/>
</dbReference>
<evidence type="ECO:0000256" key="3">
    <source>
        <dbReference type="ARBA" id="ARBA00022840"/>
    </source>
</evidence>
<dbReference type="PROSITE" id="PS50975">
    <property type="entry name" value="ATP_GRASP"/>
    <property type="match status" value="1"/>
</dbReference>
<evidence type="ECO:0000256" key="4">
    <source>
        <dbReference type="PROSITE-ProRule" id="PRU00409"/>
    </source>
</evidence>
<evidence type="ECO:0000313" key="6">
    <source>
        <dbReference type="EMBL" id="KAF4408216.1"/>
    </source>
</evidence>
<dbReference type="SUPFAM" id="SSF56059">
    <property type="entry name" value="Glutathione synthetase ATP-binding domain-like"/>
    <property type="match status" value="1"/>
</dbReference>
<evidence type="ECO:0000256" key="2">
    <source>
        <dbReference type="ARBA" id="ARBA00022741"/>
    </source>
</evidence>
<dbReference type="Pfam" id="PF18603">
    <property type="entry name" value="LAL_C2"/>
    <property type="match status" value="1"/>
</dbReference>
<accession>A0ABQ7FKB0</accession>
<keyword evidence="3 4" id="KW-0067">ATP-binding</keyword>
<dbReference type="InterPro" id="IPR052032">
    <property type="entry name" value="ATP-dep_AA_Ligase"/>
</dbReference>
<keyword evidence="1" id="KW-0436">Ligase</keyword>
<feature type="domain" description="ATP-grasp" evidence="5">
    <location>
        <begin position="129"/>
        <end position="319"/>
    </location>
</feature>
<sequence>MHTTPSAPPRLLLLGGANPLPSSVDIVGLALDQARSRGIRTHVTHRAEMLASTPRITERADGASAVDPEDAGACLRWARDRLAAGDRFDAVLGLRDTVLDATARTASLLGVPGNEPAAVRRTRNKDACREALARAGFRQPAVRLCGTADEAAAFLAESAGPWVVKPRDGMGSVGVTKVNGPRELPAALGALPDRSPFLVEEFVTGAEFSAEGVFLGGRPRVLAVTAKELLPPPCFVEIGHVLPAELPEAARREIEDRVCAALTALELRFGVFHVELWLTGDGVVLGEVHVRPGGDWLHSLLTYAVPGLELFGLLYDDLLGRPVRQDLAPTRAAAVRFLAPAPGRLVRVRGWEELLAHPAVLRAELTVTPGTVLPPVRHSGDRAGFVVVGADTPAGARRLAERLAASVDFVVEPARAA</sequence>
<dbReference type="RefSeq" id="WP_098755354.1">
    <property type="nucleotide sequence ID" value="NZ_WHPN01000283.1"/>
</dbReference>
<dbReference type="Gene3D" id="3.30.470.20">
    <property type="entry name" value="ATP-grasp fold, B domain"/>
    <property type="match status" value="1"/>
</dbReference>
<keyword evidence="2 4" id="KW-0547">Nucleotide-binding</keyword>
<organism evidence="6 7">
    <name type="scientific">Streptomyces lycii</name>
    <dbReference type="NCBI Taxonomy" id="2654337"/>
    <lineage>
        <taxon>Bacteria</taxon>
        <taxon>Bacillati</taxon>
        <taxon>Actinomycetota</taxon>
        <taxon>Actinomycetes</taxon>
        <taxon>Kitasatosporales</taxon>
        <taxon>Streptomycetaceae</taxon>
        <taxon>Streptomyces</taxon>
    </lineage>
</organism>
<protein>
    <submittedName>
        <fullName evidence="6">ATP-grasp domain-containing protein</fullName>
    </submittedName>
</protein>